<protein>
    <submittedName>
        <fullName evidence="1">DUF3891 family protein</fullName>
    </submittedName>
</protein>
<dbReference type="KEGG" id="coh:EAV92_05605"/>
<proteinExistence type="predicted"/>
<evidence type="ECO:0000313" key="1">
    <source>
        <dbReference type="EMBL" id="AYQ72090.1"/>
    </source>
</evidence>
<dbReference type="EMBL" id="CP033433">
    <property type="protein sequence ID" value="AYQ72090.1"/>
    <property type="molecule type" value="Genomic_DNA"/>
</dbReference>
<dbReference type="Pfam" id="PF13030">
    <property type="entry name" value="DUF3891"/>
    <property type="match status" value="1"/>
</dbReference>
<keyword evidence="2" id="KW-1185">Reference proteome</keyword>
<dbReference type="AlphaFoldDB" id="A0A3G3JV22"/>
<sequence>MIIREIQDSFVMVTQHDHALLSGEIAKHFTDPYFVDGAYRADVELAIREHDRGWIRLDDAPIWNDRDAKPFSFMDYPLLPKLTHYRLGIDEVQAQSEYAALLCSMHYCSFMAGHTPEQTEIVRFMA</sequence>
<organism evidence="1 2">
    <name type="scientific">Cohnella candidum</name>
    <dbReference type="NCBI Taxonomy" id="2674991"/>
    <lineage>
        <taxon>Bacteria</taxon>
        <taxon>Bacillati</taxon>
        <taxon>Bacillota</taxon>
        <taxon>Bacilli</taxon>
        <taxon>Bacillales</taxon>
        <taxon>Paenibacillaceae</taxon>
        <taxon>Cohnella</taxon>
    </lineage>
</organism>
<dbReference type="Proteomes" id="UP000269097">
    <property type="component" value="Chromosome"/>
</dbReference>
<reference evidence="1 2" key="1">
    <citation type="submission" date="2018-10" db="EMBL/GenBank/DDBJ databases">
        <title>Genome Sequence of Cohnella sp.</title>
        <authorList>
            <person name="Srinivasan S."/>
            <person name="Kim M.K."/>
        </authorList>
    </citation>
    <scope>NUCLEOTIDE SEQUENCE [LARGE SCALE GENOMIC DNA]</scope>
    <source>
        <strain evidence="1 2">18JY8-7</strain>
    </source>
</reference>
<dbReference type="InterPro" id="IPR024992">
    <property type="entry name" value="DUF3891"/>
</dbReference>
<gene>
    <name evidence="1" type="ORF">EAV92_05605</name>
</gene>
<evidence type="ECO:0000313" key="2">
    <source>
        <dbReference type="Proteomes" id="UP000269097"/>
    </source>
</evidence>
<name>A0A3G3JV22_9BACL</name>
<accession>A0A3G3JV22</accession>